<evidence type="ECO:0000313" key="3">
    <source>
        <dbReference type="Proteomes" id="UP000317371"/>
    </source>
</evidence>
<dbReference type="OrthoDB" id="138764at2"/>
<dbReference type="Proteomes" id="UP000317371">
    <property type="component" value="Unassembled WGS sequence"/>
</dbReference>
<dbReference type="RefSeq" id="WP_141609214.1">
    <property type="nucleotide sequence ID" value="NZ_VIGC02000006.1"/>
</dbReference>
<keyword evidence="3" id="KW-1185">Reference proteome</keyword>
<dbReference type="AlphaFoldDB" id="A0A540VJE4"/>
<protein>
    <recommendedName>
        <fullName evidence="4">CARDB domain-containing protein</fullName>
    </recommendedName>
</protein>
<reference evidence="2 3" key="1">
    <citation type="submission" date="2019-06" db="EMBL/GenBank/DDBJ databases">
        <title>Genome sequence of Litorilinea aerophila BAA-2444.</title>
        <authorList>
            <person name="Maclea K.S."/>
            <person name="Maurais E.G."/>
            <person name="Iannazzi L.C."/>
        </authorList>
    </citation>
    <scope>NUCLEOTIDE SEQUENCE [LARGE SCALE GENOMIC DNA]</scope>
    <source>
        <strain evidence="2 3">ATCC BAA-2444</strain>
    </source>
</reference>
<dbReference type="EMBL" id="VIGC01000006">
    <property type="protein sequence ID" value="TQE96842.1"/>
    <property type="molecule type" value="Genomic_DNA"/>
</dbReference>
<feature type="signal peptide" evidence="1">
    <location>
        <begin position="1"/>
        <end position="33"/>
    </location>
</feature>
<gene>
    <name evidence="2" type="ORF">FKZ61_06175</name>
</gene>
<sequence>MFLRTSPKGKKLATLCSGLSLAVILLFSMPSPAGSMAQAPAEPLCRFGVNHHGEVSLTSIQVESLNAGYFIDYRANTAEKPASMQQLRMVRLRQPDKSRTDYIVSPDPSTIVTLAQSNPGSFWLIGNEPDRQIYQDDLTPAAYARAYHELRQIIKTADPTAILVAGNIVQASPIRLKYLDLVLAAYRDAYGTKMEVDAWGIHTFILNEQPGQWGADIPRGVSPEGGWVLGTHQNADFTLFQQQVLAFRNWMYYNGYRNKPLYITEYGVLMPDAPGYGSFSPEDVSNYMVRTFDYLLNTRDLKLGYPADDYRLVQHFSWYSINHKAKLVNGQWEGFNGYLFDPDTGNSRTPMGDTYADYTTQLNSEIDFLISDLRISPAAPLANNGPVTATIQIHIGNAGNTVSAKNFTLRLYLGDPGQGGTLLSGGEFSGTLKGCGDKQVIEYVWPNVNPAKYEIFAIIDPAPGASDVKPSNNQLKRTFFFATDQLYLPLVQQD</sequence>
<dbReference type="InParanoid" id="A0A540VJE4"/>
<evidence type="ECO:0000256" key="1">
    <source>
        <dbReference type="SAM" id="SignalP"/>
    </source>
</evidence>
<organism evidence="2 3">
    <name type="scientific">Litorilinea aerophila</name>
    <dbReference type="NCBI Taxonomy" id="1204385"/>
    <lineage>
        <taxon>Bacteria</taxon>
        <taxon>Bacillati</taxon>
        <taxon>Chloroflexota</taxon>
        <taxon>Caldilineae</taxon>
        <taxon>Caldilineales</taxon>
        <taxon>Caldilineaceae</taxon>
        <taxon>Litorilinea</taxon>
    </lineage>
</organism>
<feature type="chain" id="PRO_5021797526" description="CARDB domain-containing protein" evidence="1">
    <location>
        <begin position="34"/>
        <end position="494"/>
    </location>
</feature>
<evidence type="ECO:0000313" key="2">
    <source>
        <dbReference type="EMBL" id="TQE96842.1"/>
    </source>
</evidence>
<dbReference type="Gene3D" id="3.20.20.80">
    <property type="entry name" value="Glycosidases"/>
    <property type="match status" value="1"/>
</dbReference>
<proteinExistence type="predicted"/>
<evidence type="ECO:0008006" key="4">
    <source>
        <dbReference type="Google" id="ProtNLM"/>
    </source>
</evidence>
<keyword evidence="1" id="KW-0732">Signal</keyword>
<comment type="caution">
    <text evidence="2">The sequence shown here is derived from an EMBL/GenBank/DDBJ whole genome shotgun (WGS) entry which is preliminary data.</text>
</comment>
<dbReference type="InterPro" id="IPR013783">
    <property type="entry name" value="Ig-like_fold"/>
</dbReference>
<name>A0A540VJE4_9CHLR</name>
<dbReference type="SUPFAM" id="SSF51445">
    <property type="entry name" value="(Trans)glycosidases"/>
    <property type="match status" value="1"/>
</dbReference>
<accession>A0A540VJE4</accession>
<dbReference type="Gene3D" id="2.60.40.10">
    <property type="entry name" value="Immunoglobulins"/>
    <property type="match status" value="1"/>
</dbReference>
<dbReference type="InterPro" id="IPR017853">
    <property type="entry name" value="GH"/>
</dbReference>